<comment type="caution">
    <text evidence="4">The sequence shown here is derived from an EMBL/GenBank/DDBJ whole genome shotgun (WGS) entry which is preliminary data.</text>
</comment>
<dbReference type="SUPFAM" id="SSF51419">
    <property type="entry name" value="PLP-binding barrel"/>
    <property type="match status" value="1"/>
</dbReference>
<keyword evidence="5" id="KW-1185">Reference proteome</keyword>
<name>A0ABQ4J1I3_9ACTN</name>
<accession>A0ABQ4J1I3</accession>
<dbReference type="Gene3D" id="3.20.20.10">
    <property type="entry name" value="Alanine racemase"/>
    <property type="match status" value="1"/>
</dbReference>
<dbReference type="InterPro" id="IPR042208">
    <property type="entry name" value="D-ser_dehydrat-like_sf"/>
</dbReference>
<gene>
    <name evidence="4" type="ORF">Vlu01_45250</name>
</gene>
<dbReference type="Pfam" id="PF14031">
    <property type="entry name" value="D-ser_dehydrat"/>
    <property type="match status" value="1"/>
</dbReference>
<evidence type="ECO:0000313" key="5">
    <source>
        <dbReference type="Proteomes" id="UP000643165"/>
    </source>
</evidence>
<reference evidence="4 5" key="1">
    <citation type="submission" date="2021-01" db="EMBL/GenBank/DDBJ databases">
        <title>Whole genome shotgun sequence of Verrucosispora lutea NBRC 106530.</title>
        <authorList>
            <person name="Komaki H."/>
            <person name="Tamura T."/>
        </authorList>
    </citation>
    <scope>NUCLEOTIDE SEQUENCE [LARGE SCALE GENOMIC DNA]</scope>
    <source>
        <strain evidence="4 5">NBRC 106530</strain>
    </source>
</reference>
<dbReference type="Gene3D" id="2.40.37.20">
    <property type="entry name" value="D-serine dehydratase-like domain"/>
    <property type="match status" value="1"/>
</dbReference>
<feature type="domain" description="D-serine dehydratase-like" evidence="3">
    <location>
        <begin position="267"/>
        <end position="360"/>
    </location>
</feature>
<keyword evidence="2" id="KW-0456">Lyase</keyword>
<dbReference type="Proteomes" id="UP000643165">
    <property type="component" value="Unassembled WGS sequence"/>
</dbReference>
<evidence type="ECO:0000256" key="1">
    <source>
        <dbReference type="ARBA" id="ARBA00005323"/>
    </source>
</evidence>
<dbReference type="PANTHER" id="PTHR28004:SF2">
    <property type="entry name" value="D-SERINE DEHYDRATASE"/>
    <property type="match status" value="1"/>
</dbReference>
<evidence type="ECO:0000259" key="3">
    <source>
        <dbReference type="SMART" id="SM01119"/>
    </source>
</evidence>
<dbReference type="SMART" id="SM01119">
    <property type="entry name" value="D-ser_dehydrat"/>
    <property type="match status" value="1"/>
</dbReference>
<dbReference type="Pfam" id="PF01168">
    <property type="entry name" value="Ala_racemase_N"/>
    <property type="match status" value="1"/>
</dbReference>
<dbReference type="RefSeq" id="WP_204002911.1">
    <property type="nucleotide sequence ID" value="NZ_BOPB01000028.1"/>
</dbReference>
<dbReference type="PANTHER" id="PTHR28004">
    <property type="entry name" value="ZGC:162816-RELATED"/>
    <property type="match status" value="1"/>
</dbReference>
<organism evidence="4 5">
    <name type="scientific">Micromonospora lutea</name>
    <dbReference type="NCBI Taxonomy" id="419825"/>
    <lineage>
        <taxon>Bacteria</taxon>
        <taxon>Bacillati</taxon>
        <taxon>Actinomycetota</taxon>
        <taxon>Actinomycetes</taxon>
        <taxon>Micromonosporales</taxon>
        <taxon>Micromonosporaceae</taxon>
        <taxon>Micromonospora</taxon>
    </lineage>
</organism>
<dbReference type="InterPro" id="IPR029066">
    <property type="entry name" value="PLP-binding_barrel"/>
</dbReference>
<evidence type="ECO:0000256" key="2">
    <source>
        <dbReference type="ARBA" id="ARBA00023239"/>
    </source>
</evidence>
<comment type="similarity">
    <text evidence="1">Belongs to the DSD1 family.</text>
</comment>
<dbReference type="InterPro" id="IPR051466">
    <property type="entry name" value="D-amino_acid_metab_enzyme"/>
</dbReference>
<sequence length="377" mass="38898">MSAASHTPTRVPRRLADLDTPATLVEVPRLAANLRRGVDVADRDGLALRPHAKTHKTVEIARRQLATGAAGLTVSKLDELDALRPAGATSYLLAYPLVSAVKTARLVELVAGTPARILAALDGPAGADALSAAATRAGITLEVLIEIDSGLGRCGVAPNVAADLAQMAASRPGLRIAGVFTHAGHAYSARDTTELARAAQQEVDAVRHAARDIRAAGIACEVVSVGSTPTFLTRADRRGVTETRPGNYALLDRTQVALGVATLDQCALSVLCTVVSTGPGRAVVDAGSKVFGLDRGGHGVSLIDGYGEDPERGATLSWLSEEHGVVSDPAGRFAPGDRLRFVPNHACVAANLTRQLYFVDGDAVLDTVAVAAAGGGR</sequence>
<dbReference type="InterPro" id="IPR026956">
    <property type="entry name" value="D-ser_dehydrat-like_dom"/>
</dbReference>
<dbReference type="EMBL" id="BOPB01000028">
    <property type="protein sequence ID" value="GIJ23901.1"/>
    <property type="molecule type" value="Genomic_DNA"/>
</dbReference>
<dbReference type="InterPro" id="IPR001608">
    <property type="entry name" value="Ala_racemase_N"/>
</dbReference>
<evidence type="ECO:0000313" key="4">
    <source>
        <dbReference type="EMBL" id="GIJ23901.1"/>
    </source>
</evidence>
<protein>
    <submittedName>
        <fullName evidence="4">Metal-activated pyridoxal enzyme</fullName>
    </submittedName>
</protein>
<proteinExistence type="inferred from homology"/>